<dbReference type="GO" id="GO:0005737">
    <property type="term" value="C:cytoplasm"/>
    <property type="evidence" value="ECO:0007669"/>
    <property type="project" value="TreeGrafter"/>
</dbReference>
<evidence type="ECO:0000313" key="11">
    <source>
        <dbReference type="EMBL" id="SPQ97678.1"/>
    </source>
</evidence>
<evidence type="ECO:0000313" key="10">
    <source>
        <dbReference type="EMBL" id="CEO97369.1"/>
    </source>
</evidence>
<sequence>MDQGVRLHPDVLDAFRNGGRAVALVLTIVDEQFVLKTKLRIEDKTDQKAVLSQVAKSLSNAEPAIVLLPYDGLWVLIAWTPDKAPVASRMLYASLRNPMKATLGLENFHADWQLSSISECSLDGFNGRASNGRVTSAVMTRDEKEVAAMQKEAQPRCVRTAAMPMVALNDSTTMSGTLKDFAASKLASVVISMTSSLESFQVESKHEKLDRSALASALSAEPRFIILRLSPQSIVLVHYCPEESDRRMKMAYSTFKRNLVEAIATAGLENTQTVQISTAEELTDNDFESRFASTVASHSDKPMFSKPTRPGRGGARLK</sequence>
<dbReference type="GO" id="GO:0005884">
    <property type="term" value="C:actin filament"/>
    <property type="evidence" value="ECO:0007669"/>
    <property type="project" value="TreeGrafter"/>
</dbReference>
<dbReference type="SUPFAM" id="SSF55753">
    <property type="entry name" value="Actin depolymerizing proteins"/>
    <property type="match status" value="2"/>
</dbReference>
<dbReference type="AlphaFoldDB" id="A0A0G4IQE4"/>
<dbReference type="GO" id="GO:0051016">
    <property type="term" value="P:barbed-end actin filament capping"/>
    <property type="evidence" value="ECO:0007669"/>
    <property type="project" value="TreeGrafter"/>
</dbReference>
<evidence type="ECO:0000259" key="9">
    <source>
        <dbReference type="PROSITE" id="PS51263"/>
    </source>
</evidence>
<feature type="domain" description="ADF-H" evidence="9">
    <location>
        <begin position="165"/>
        <end position="292"/>
    </location>
</feature>
<comment type="similarity">
    <text evidence="2">Belongs to the actin-binding proteins ADF family. Twinfilin subfamily.</text>
</comment>
<evidence type="ECO:0000256" key="2">
    <source>
        <dbReference type="ARBA" id="ARBA00009557"/>
    </source>
</evidence>
<dbReference type="Proteomes" id="UP000039324">
    <property type="component" value="Unassembled WGS sequence"/>
</dbReference>
<evidence type="ECO:0000313" key="13">
    <source>
        <dbReference type="Proteomes" id="UP000290189"/>
    </source>
</evidence>
<evidence type="ECO:0000256" key="7">
    <source>
        <dbReference type="ARBA" id="ARBA00038532"/>
    </source>
</evidence>
<dbReference type="InterPro" id="IPR028458">
    <property type="entry name" value="Twinfilin"/>
</dbReference>
<keyword evidence="6" id="KW-0206">Cytoskeleton</keyword>
<evidence type="ECO:0000256" key="8">
    <source>
        <dbReference type="SAM" id="MobiDB-lite"/>
    </source>
</evidence>
<evidence type="ECO:0000256" key="5">
    <source>
        <dbReference type="ARBA" id="ARBA00023203"/>
    </source>
</evidence>
<dbReference type="STRING" id="37360.A0A0G4IQE4"/>
<dbReference type="GO" id="GO:0003785">
    <property type="term" value="F:actin monomer binding"/>
    <property type="evidence" value="ECO:0007669"/>
    <property type="project" value="TreeGrafter"/>
</dbReference>
<geneLocation type="mitochondrion" evidence="11"/>
<comment type="subcellular location">
    <subcellularLocation>
        <location evidence="1">Cytoplasm</location>
        <location evidence="1">Cytoskeleton</location>
    </subcellularLocation>
</comment>
<dbReference type="SMART" id="SM00102">
    <property type="entry name" value="ADF"/>
    <property type="match status" value="2"/>
</dbReference>
<reference evidence="10 12" key="1">
    <citation type="submission" date="2015-02" db="EMBL/GenBank/DDBJ databases">
        <authorList>
            <person name="Chooi Y.-H."/>
        </authorList>
    </citation>
    <scope>NUCLEOTIDE SEQUENCE [LARGE SCALE GENOMIC DNA]</scope>
    <source>
        <strain evidence="10">E3</strain>
    </source>
</reference>
<dbReference type="PROSITE" id="PS51263">
    <property type="entry name" value="ADF_H"/>
    <property type="match status" value="2"/>
</dbReference>
<organism evidence="10 12">
    <name type="scientific">Plasmodiophora brassicae</name>
    <name type="common">Clubroot disease agent</name>
    <dbReference type="NCBI Taxonomy" id="37360"/>
    <lineage>
        <taxon>Eukaryota</taxon>
        <taxon>Sar</taxon>
        <taxon>Rhizaria</taxon>
        <taxon>Endomyxa</taxon>
        <taxon>Phytomyxea</taxon>
        <taxon>Plasmodiophorida</taxon>
        <taxon>Plasmodiophoridae</taxon>
        <taxon>Plasmodiophora</taxon>
    </lineage>
</organism>
<evidence type="ECO:0000256" key="1">
    <source>
        <dbReference type="ARBA" id="ARBA00004245"/>
    </source>
</evidence>
<evidence type="ECO:0000256" key="3">
    <source>
        <dbReference type="ARBA" id="ARBA00022490"/>
    </source>
</evidence>
<dbReference type="Proteomes" id="UP000290189">
    <property type="component" value="Unassembled WGS sequence"/>
</dbReference>
<evidence type="ECO:0000313" key="12">
    <source>
        <dbReference type="Proteomes" id="UP000039324"/>
    </source>
</evidence>
<dbReference type="OrthoDB" id="10006997at2759"/>
<proteinExistence type="inferred from homology"/>
<dbReference type="EMBL" id="OVEO01000008">
    <property type="protein sequence ID" value="SPQ97678.1"/>
    <property type="molecule type" value="Genomic_DNA"/>
</dbReference>
<comment type="subunit">
    <text evidence="7">Interacts with G-actin; ADP-actin form.</text>
</comment>
<name>A0A0G4IQE4_PLABS</name>
<keyword evidence="12" id="KW-1185">Reference proteome</keyword>
<dbReference type="GO" id="GO:0030042">
    <property type="term" value="P:actin filament depolymerization"/>
    <property type="evidence" value="ECO:0007669"/>
    <property type="project" value="TreeGrafter"/>
</dbReference>
<dbReference type="PANTHER" id="PTHR13759:SF1">
    <property type="entry name" value="TWINFILIN"/>
    <property type="match status" value="1"/>
</dbReference>
<gene>
    <name evidence="10" type="ORF">PBRA_000714</name>
    <name evidence="11" type="ORF">PLBR_LOCUS4893</name>
</gene>
<dbReference type="GO" id="GO:0051015">
    <property type="term" value="F:actin filament binding"/>
    <property type="evidence" value="ECO:0007669"/>
    <property type="project" value="TreeGrafter"/>
</dbReference>
<dbReference type="Gene3D" id="3.40.20.10">
    <property type="entry name" value="Severin"/>
    <property type="match status" value="2"/>
</dbReference>
<keyword evidence="5" id="KW-0009">Actin-binding</keyword>
<reference evidence="11 13" key="2">
    <citation type="submission" date="2018-03" db="EMBL/GenBank/DDBJ databases">
        <authorList>
            <person name="Fogelqvist J."/>
        </authorList>
    </citation>
    <scope>NUCLEOTIDE SEQUENCE [LARGE SCALE GENOMIC DNA]</scope>
</reference>
<feature type="domain" description="ADF-H" evidence="9">
    <location>
        <begin position="1"/>
        <end position="130"/>
    </location>
</feature>
<feature type="region of interest" description="Disordered" evidence="8">
    <location>
        <begin position="294"/>
        <end position="318"/>
    </location>
</feature>
<dbReference type="EMBL" id="CDSF01000079">
    <property type="protein sequence ID" value="CEO97369.1"/>
    <property type="molecule type" value="Genomic_DNA"/>
</dbReference>
<keyword evidence="11" id="KW-0496">Mitochondrion</keyword>
<keyword evidence="4" id="KW-0677">Repeat</keyword>
<dbReference type="PANTHER" id="PTHR13759">
    <property type="entry name" value="TWINFILIN"/>
    <property type="match status" value="1"/>
</dbReference>
<dbReference type="InterPro" id="IPR002108">
    <property type="entry name" value="ADF-H"/>
</dbReference>
<dbReference type="InterPro" id="IPR029006">
    <property type="entry name" value="ADF-H/Gelsolin-like_dom_sf"/>
</dbReference>
<protein>
    <recommendedName>
        <fullName evidence="9">ADF-H domain-containing protein</fullName>
    </recommendedName>
</protein>
<dbReference type="OMA" id="YLFKHTH"/>
<evidence type="ECO:0000256" key="4">
    <source>
        <dbReference type="ARBA" id="ARBA00022737"/>
    </source>
</evidence>
<accession>A0A0G4IQE4</accession>
<keyword evidence="3" id="KW-0963">Cytoplasm</keyword>
<evidence type="ECO:0000256" key="6">
    <source>
        <dbReference type="ARBA" id="ARBA00023212"/>
    </source>
</evidence>
<dbReference type="Pfam" id="PF00241">
    <property type="entry name" value="Cofilin_ADF"/>
    <property type="match status" value="2"/>
</dbReference>